<dbReference type="Proteomes" id="UP000185003">
    <property type="component" value="Unassembled WGS sequence"/>
</dbReference>
<name>A0A1N6KAY7_9BACT</name>
<keyword evidence="3" id="KW-1185">Reference proteome</keyword>
<dbReference type="InterPro" id="IPR014914">
    <property type="entry name" value="RES_dom"/>
</dbReference>
<evidence type="ECO:0000313" key="3">
    <source>
        <dbReference type="Proteomes" id="UP000185003"/>
    </source>
</evidence>
<dbReference type="Pfam" id="PF08808">
    <property type="entry name" value="RES"/>
    <property type="match status" value="1"/>
</dbReference>
<organism evidence="2 3">
    <name type="scientific">Chitinophaga niabensis</name>
    <dbReference type="NCBI Taxonomy" id="536979"/>
    <lineage>
        <taxon>Bacteria</taxon>
        <taxon>Pseudomonadati</taxon>
        <taxon>Bacteroidota</taxon>
        <taxon>Chitinophagia</taxon>
        <taxon>Chitinophagales</taxon>
        <taxon>Chitinophagaceae</taxon>
        <taxon>Chitinophaga</taxon>
    </lineage>
</organism>
<dbReference type="RefSeq" id="WP_074242695.1">
    <property type="nucleotide sequence ID" value="NZ_FSRA01000002.1"/>
</dbReference>
<dbReference type="OrthoDB" id="9789501at2"/>
<proteinExistence type="predicted"/>
<dbReference type="EMBL" id="FSRA01000002">
    <property type="protein sequence ID" value="SIO53754.1"/>
    <property type="molecule type" value="Genomic_DNA"/>
</dbReference>
<dbReference type="STRING" id="536979.SAMN04488055_5473"/>
<evidence type="ECO:0000313" key="2">
    <source>
        <dbReference type="EMBL" id="SIO53754.1"/>
    </source>
</evidence>
<evidence type="ECO:0000259" key="1">
    <source>
        <dbReference type="Pfam" id="PF08808"/>
    </source>
</evidence>
<feature type="domain" description="RES" evidence="1">
    <location>
        <begin position="3"/>
        <end position="140"/>
    </location>
</feature>
<protein>
    <recommendedName>
        <fullName evidence="1">RES domain-containing protein</fullName>
    </recommendedName>
</protein>
<dbReference type="AlphaFoldDB" id="A0A1N6KAY7"/>
<gene>
    <name evidence="2" type="ORF">SAMN04488055_5473</name>
</gene>
<reference evidence="2 3" key="1">
    <citation type="submission" date="2016-11" db="EMBL/GenBank/DDBJ databases">
        <authorList>
            <person name="Jaros S."/>
            <person name="Januszkiewicz K."/>
            <person name="Wedrychowicz H."/>
        </authorList>
    </citation>
    <scope>NUCLEOTIDE SEQUENCE [LARGE SCALE GENOMIC DNA]</scope>
    <source>
        <strain evidence="2 3">DSM 24787</strain>
    </source>
</reference>
<accession>A0A1N6KAY7</accession>
<sequence length="156" mass="18635">MLLYRLCTKEWQDDLIGDSGRQVDNYWTNAGIPCIYLHNSLSKCMIENRVFYRLGEISQNMVMVEYEVPENNLRVFREEQLPEDWRNDKDPSIARNFGTRQLVAGETFLLAFPSVTMRDDELIYIINPIHPLMKEVRIIRSFYPLRMEVRSRQYHV</sequence>